<dbReference type="GO" id="GO:0008046">
    <property type="term" value="F:axon guidance receptor activity"/>
    <property type="evidence" value="ECO:0007669"/>
    <property type="project" value="TreeGrafter"/>
</dbReference>
<evidence type="ECO:0000256" key="4">
    <source>
        <dbReference type="ARBA" id="ARBA00023136"/>
    </source>
</evidence>
<dbReference type="Gene3D" id="2.60.40.10">
    <property type="entry name" value="Immunoglobulins"/>
    <property type="match status" value="6"/>
</dbReference>
<dbReference type="Pfam" id="PF13927">
    <property type="entry name" value="Ig_3"/>
    <property type="match status" value="2"/>
</dbReference>
<reference evidence="10" key="1">
    <citation type="submission" date="2021-02" db="EMBL/GenBank/DDBJ databases">
        <authorList>
            <person name="Nowell W R."/>
        </authorList>
    </citation>
    <scope>NUCLEOTIDE SEQUENCE</scope>
</reference>
<feature type="domain" description="Ig-like" evidence="8">
    <location>
        <begin position="284"/>
        <end position="375"/>
    </location>
</feature>
<dbReference type="PANTHER" id="PTHR45080">
    <property type="entry name" value="CONTACTIN 5"/>
    <property type="match status" value="1"/>
</dbReference>
<evidence type="ECO:0000313" key="10">
    <source>
        <dbReference type="EMBL" id="CAF1175981.1"/>
    </source>
</evidence>
<dbReference type="InterPro" id="IPR007110">
    <property type="entry name" value="Ig-like_dom"/>
</dbReference>
<proteinExistence type="predicted"/>
<feature type="transmembrane region" description="Helical" evidence="7">
    <location>
        <begin position="89"/>
        <end position="109"/>
    </location>
</feature>
<keyword evidence="3" id="KW-0677">Repeat</keyword>
<name>A0A814UNY6_ADIRI</name>
<keyword evidence="5" id="KW-1015">Disulfide bond</keyword>
<feature type="transmembrane region" description="Helical" evidence="7">
    <location>
        <begin position="272"/>
        <end position="293"/>
    </location>
</feature>
<evidence type="ECO:0000256" key="6">
    <source>
        <dbReference type="SAM" id="MobiDB-lite"/>
    </source>
</evidence>
<dbReference type="Pfam" id="PF00041">
    <property type="entry name" value="fn3"/>
    <property type="match status" value="1"/>
</dbReference>
<keyword evidence="7" id="KW-0812">Transmembrane</keyword>
<feature type="compositionally biased region" description="Low complexity" evidence="6">
    <location>
        <begin position="1054"/>
        <end position="1072"/>
    </location>
</feature>
<dbReference type="InterPro" id="IPR029399">
    <property type="entry name" value="TMEM192"/>
</dbReference>
<dbReference type="InterPro" id="IPR050958">
    <property type="entry name" value="Cell_Adh-Cytoskel_Orgn"/>
</dbReference>
<dbReference type="GO" id="GO:0007156">
    <property type="term" value="P:homophilic cell adhesion via plasma membrane adhesion molecules"/>
    <property type="evidence" value="ECO:0007669"/>
    <property type="project" value="TreeGrafter"/>
</dbReference>
<evidence type="ECO:0000313" key="11">
    <source>
        <dbReference type="Proteomes" id="UP000663852"/>
    </source>
</evidence>
<sequence>MVSLNTQHGRSGGSCAIHCDSKFSLIRNTPLIDHLEPPYRPIKTTGFIILHILLTIAFITGIVLFPAIICPDPLHNDTIGRCNNHSGYNIALYIHAGGYIVSLAFDRLYHHYQDLSRRDGYLEFYRQTRNLRRTPLFIISIGNAILVALIELLGSYRDSLFHLNWKLYPWYFLVLLTSLEVLVILGALLWYLVLTLKFNKRRARPDATQEDLLSSFVTSQTAANEIGFRDESYRENVLEKQADLIRYLRERNEQLGRLVLQHKQRVDFQQGALLFTIHIACSHASVVLSTRAITEKQGRDVVLSCRFDGLTDRDRVMWSKDGVVLSVNQEISGDKQKYEIIGKYDLIIKTIAGNDSGRYLCQNFDQALSMTIELTVLTRPSKPELYQSNETLVEGSLALFVCTTQGGNPLPTFTWLINQIPINTSFYTVAPNTSELRLPLEKRFHNQQLICQVNNQALDDPLSTSLRLNVQYKPEINLRHGSSLVTNLNLLVIENDRLTLDCQIQSNPSTIEPITWLKNGASMTGINSPTLTLQTIKRNDEGEYTCITSNAIGRSQASVHIRVQYAPIVRLTGGGILSENKRLVLTCIVDAYPSIDSYQWFKNDVKLNTSSLTSSLIIDKVSKYDSGIYMCMAKNTLKYSNGSAVEKFDKTQTRVTVEYAPIVRSPTPILASDPFASNTKLECEIDSYPESNIIWTYNQRQIFPSNKYSIIQNKNSSYLIIQQLQSNFDYGLYTCNASNRLGHNSATIQLRSKDVPETPTNVNLTSVTYSTISLTWQAGFDGGWPQTFLVSLNNSLWKETNESLYVFTNLQHSQLYNISIRARNRLGQSRDASSISVQTKNVPIEREDLPQIEYATIHFSEETLDYRLNNFSFLSLKVPLCIRIDIYNQSNLCERIVTSSGIIKLEKNDLLNVHNVSICLDQYIDYCGYAVGVEMKREVAFNWIFILIASIIIVFFLILCGLCIFCFVQNHKRRRNSNAHMITSSIKKPPIVIESIPSPTKLFSYPEQHLHSSFTKIAEIQKLDQYKDKQTNRLIVTTTTAATNGHCSSNASGSSDPILLSNPNSSSLSGSDQLTVTDFYPSTNPTDLSYKSYTNPTELPLSSAQNDLLWTQSQYGSYGFPFYTPTSNIQEIVSNKHMKEDSAESGYSTPSKTHYQSKKTVYEVVV</sequence>
<dbReference type="InterPro" id="IPR013098">
    <property type="entry name" value="Ig_I-set"/>
</dbReference>
<evidence type="ECO:0000259" key="9">
    <source>
        <dbReference type="PROSITE" id="PS50853"/>
    </source>
</evidence>
<feature type="domain" description="Ig-like" evidence="8">
    <location>
        <begin position="661"/>
        <end position="749"/>
    </location>
</feature>
<dbReference type="Pfam" id="PF08205">
    <property type="entry name" value="C2-set_2"/>
    <property type="match status" value="1"/>
</dbReference>
<dbReference type="Proteomes" id="UP000663852">
    <property type="component" value="Unassembled WGS sequence"/>
</dbReference>
<dbReference type="SUPFAM" id="SSF49265">
    <property type="entry name" value="Fibronectin type III"/>
    <property type="match status" value="1"/>
</dbReference>
<evidence type="ECO:0000256" key="7">
    <source>
        <dbReference type="SAM" id="Phobius"/>
    </source>
</evidence>
<dbReference type="InterPro" id="IPR013783">
    <property type="entry name" value="Ig-like_fold"/>
</dbReference>
<keyword evidence="7" id="KW-1133">Transmembrane helix</keyword>
<feature type="transmembrane region" description="Helical" evidence="7">
    <location>
        <begin position="47"/>
        <end position="69"/>
    </location>
</feature>
<dbReference type="OrthoDB" id="6272054at2759"/>
<dbReference type="SMART" id="SM00408">
    <property type="entry name" value="IGc2"/>
    <property type="match status" value="4"/>
</dbReference>
<feature type="domain" description="Ig-like" evidence="8">
    <location>
        <begin position="383"/>
        <end position="469"/>
    </location>
</feature>
<accession>A0A814UNY6</accession>
<dbReference type="Pfam" id="PF07679">
    <property type="entry name" value="I-set"/>
    <property type="match status" value="2"/>
</dbReference>
<feature type="transmembrane region" description="Helical" evidence="7">
    <location>
        <begin position="943"/>
        <end position="968"/>
    </location>
</feature>
<feature type="domain" description="Fibronectin type-III" evidence="9">
    <location>
        <begin position="758"/>
        <end position="842"/>
    </location>
</feature>
<evidence type="ECO:0000259" key="8">
    <source>
        <dbReference type="PROSITE" id="PS50835"/>
    </source>
</evidence>
<gene>
    <name evidence="10" type="ORF">EDS130_LOCUS23968</name>
</gene>
<feature type="domain" description="Ig-like" evidence="8">
    <location>
        <begin position="474"/>
        <end position="564"/>
    </location>
</feature>
<feature type="region of interest" description="Disordered" evidence="6">
    <location>
        <begin position="1046"/>
        <end position="1073"/>
    </location>
</feature>
<dbReference type="InterPro" id="IPR003961">
    <property type="entry name" value="FN3_dom"/>
</dbReference>
<organism evidence="10 11">
    <name type="scientific">Adineta ricciae</name>
    <name type="common">Rotifer</name>
    <dbReference type="NCBI Taxonomy" id="249248"/>
    <lineage>
        <taxon>Eukaryota</taxon>
        <taxon>Metazoa</taxon>
        <taxon>Spiralia</taxon>
        <taxon>Gnathifera</taxon>
        <taxon>Rotifera</taxon>
        <taxon>Eurotatoria</taxon>
        <taxon>Bdelloidea</taxon>
        <taxon>Adinetida</taxon>
        <taxon>Adinetidae</taxon>
        <taxon>Adineta</taxon>
    </lineage>
</organism>
<dbReference type="GO" id="GO:0030424">
    <property type="term" value="C:axon"/>
    <property type="evidence" value="ECO:0007669"/>
    <property type="project" value="TreeGrafter"/>
</dbReference>
<dbReference type="AlphaFoldDB" id="A0A814UNY6"/>
<dbReference type="GO" id="GO:0005886">
    <property type="term" value="C:plasma membrane"/>
    <property type="evidence" value="ECO:0007669"/>
    <property type="project" value="TreeGrafter"/>
</dbReference>
<dbReference type="InterPro" id="IPR003599">
    <property type="entry name" value="Ig_sub"/>
</dbReference>
<protein>
    <submittedName>
        <fullName evidence="10">Uncharacterized protein</fullName>
    </submittedName>
</protein>
<dbReference type="SMART" id="SM00409">
    <property type="entry name" value="IG"/>
    <property type="match status" value="5"/>
</dbReference>
<feature type="domain" description="Ig-like" evidence="8">
    <location>
        <begin position="567"/>
        <end position="656"/>
    </location>
</feature>
<comment type="subcellular location">
    <subcellularLocation>
        <location evidence="1">Membrane</location>
        <topology evidence="1">Single-pass membrane protein</topology>
    </subcellularLocation>
</comment>
<dbReference type="Pfam" id="PF14802">
    <property type="entry name" value="TMEM192"/>
    <property type="match status" value="1"/>
</dbReference>
<dbReference type="CDD" id="cd00063">
    <property type="entry name" value="FN3"/>
    <property type="match status" value="1"/>
</dbReference>
<dbReference type="EMBL" id="CAJNOJ010000133">
    <property type="protein sequence ID" value="CAF1175981.1"/>
    <property type="molecule type" value="Genomic_DNA"/>
</dbReference>
<keyword evidence="4 7" id="KW-0472">Membrane</keyword>
<dbReference type="PROSITE" id="PS50853">
    <property type="entry name" value="FN3"/>
    <property type="match status" value="1"/>
</dbReference>
<dbReference type="PROSITE" id="PS50835">
    <property type="entry name" value="IG_LIKE"/>
    <property type="match status" value="5"/>
</dbReference>
<dbReference type="CDD" id="cd00096">
    <property type="entry name" value="Ig"/>
    <property type="match status" value="2"/>
</dbReference>
<evidence type="ECO:0000256" key="2">
    <source>
        <dbReference type="ARBA" id="ARBA00022729"/>
    </source>
</evidence>
<dbReference type="SUPFAM" id="SSF48726">
    <property type="entry name" value="Immunoglobulin"/>
    <property type="match status" value="5"/>
</dbReference>
<dbReference type="InterPro" id="IPR036116">
    <property type="entry name" value="FN3_sf"/>
</dbReference>
<keyword evidence="2" id="KW-0732">Signal</keyword>
<dbReference type="InterPro" id="IPR013162">
    <property type="entry name" value="CD80_C2-set"/>
</dbReference>
<dbReference type="GO" id="GO:0050808">
    <property type="term" value="P:synapse organization"/>
    <property type="evidence" value="ECO:0007669"/>
    <property type="project" value="TreeGrafter"/>
</dbReference>
<dbReference type="PANTHER" id="PTHR45080:SF8">
    <property type="entry name" value="IG-LIKE DOMAIN-CONTAINING PROTEIN"/>
    <property type="match status" value="1"/>
</dbReference>
<dbReference type="InterPro" id="IPR003598">
    <property type="entry name" value="Ig_sub2"/>
</dbReference>
<feature type="transmembrane region" description="Helical" evidence="7">
    <location>
        <begin position="136"/>
        <end position="156"/>
    </location>
</feature>
<evidence type="ECO:0000256" key="5">
    <source>
        <dbReference type="ARBA" id="ARBA00023157"/>
    </source>
</evidence>
<comment type="caution">
    <text evidence="10">The sequence shown here is derived from an EMBL/GenBank/DDBJ whole genome shotgun (WGS) entry which is preliminary data.</text>
</comment>
<dbReference type="GO" id="GO:0043025">
    <property type="term" value="C:neuronal cell body"/>
    <property type="evidence" value="ECO:0007669"/>
    <property type="project" value="TreeGrafter"/>
</dbReference>
<feature type="transmembrane region" description="Helical" evidence="7">
    <location>
        <begin position="168"/>
        <end position="194"/>
    </location>
</feature>
<dbReference type="SMART" id="SM00060">
    <property type="entry name" value="FN3"/>
    <property type="match status" value="1"/>
</dbReference>
<evidence type="ECO:0000256" key="1">
    <source>
        <dbReference type="ARBA" id="ARBA00004167"/>
    </source>
</evidence>
<evidence type="ECO:0000256" key="3">
    <source>
        <dbReference type="ARBA" id="ARBA00022737"/>
    </source>
</evidence>
<dbReference type="InterPro" id="IPR036179">
    <property type="entry name" value="Ig-like_dom_sf"/>
</dbReference>